<keyword evidence="6" id="KW-0472">Membrane</keyword>
<keyword evidence="7" id="KW-0675">Receptor</keyword>
<dbReference type="Pfam" id="PF00211">
    <property type="entry name" value="Guanylate_cyc"/>
    <property type="match status" value="1"/>
</dbReference>
<dbReference type="GO" id="GO:0005886">
    <property type="term" value="C:plasma membrane"/>
    <property type="evidence" value="ECO:0007669"/>
    <property type="project" value="TreeGrafter"/>
</dbReference>
<dbReference type="AlphaFoldDB" id="A0A0K0DDP3"/>
<evidence type="ECO:0000256" key="7">
    <source>
        <dbReference type="ARBA" id="ARBA00023170"/>
    </source>
</evidence>
<dbReference type="WBParaSite" id="ACAC_0000887201-mRNA-1">
    <property type="protein sequence ID" value="ACAC_0000887201-mRNA-1"/>
    <property type="gene ID" value="ACAC_0000887201"/>
</dbReference>
<dbReference type="GO" id="GO:0004383">
    <property type="term" value="F:guanylate cyclase activity"/>
    <property type="evidence" value="ECO:0007669"/>
    <property type="project" value="UniProtKB-EC"/>
</dbReference>
<dbReference type="GO" id="GO:0035556">
    <property type="term" value="P:intracellular signal transduction"/>
    <property type="evidence" value="ECO:0007669"/>
    <property type="project" value="InterPro"/>
</dbReference>
<dbReference type="GO" id="GO:0001653">
    <property type="term" value="F:peptide receptor activity"/>
    <property type="evidence" value="ECO:0007669"/>
    <property type="project" value="TreeGrafter"/>
</dbReference>
<dbReference type="InterPro" id="IPR029787">
    <property type="entry name" value="Nucleotide_cyclase"/>
</dbReference>
<dbReference type="InterPro" id="IPR050401">
    <property type="entry name" value="Cyclic_nucleotide_synthase"/>
</dbReference>
<evidence type="ECO:0000256" key="3">
    <source>
        <dbReference type="ARBA" id="ARBA00022692"/>
    </source>
</evidence>
<keyword evidence="4" id="KW-0547">Nucleotide-binding</keyword>
<keyword evidence="8" id="KW-0325">Glycoprotein</keyword>
<evidence type="ECO:0000256" key="5">
    <source>
        <dbReference type="ARBA" id="ARBA00022989"/>
    </source>
</evidence>
<name>A0A0K0DDP3_ANGCA</name>
<keyword evidence="3" id="KW-0812">Transmembrane</keyword>
<protein>
    <submittedName>
        <fullName evidence="13">Guanylate cyclase domain-containing protein</fullName>
    </submittedName>
</protein>
<keyword evidence="9 10" id="KW-0456">Lyase</keyword>
<dbReference type="GO" id="GO:0007168">
    <property type="term" value="P:receptor guanylyl cyclase signaling pathway"/>
    <property type="evidence" value="ECO:0007669"/>
    <property type="project" value="TreeGrafter"/>
</dbReference>
<sequence>MDHVFTKLESYALILENEVVDRTKELVEEKKKSDILLNRMLPRQIAEELKLGHSVEPEMYERATVFFSDVVSFTTIAARGSPLDVINLLNSLYTTFDSIIDRHDVYKVETIGDAYLCVSGIPIRNGNQHVKEICSMSLAFMESLAGFHIPYLPDEKVNLRIGIHTGAVVAGVVGLTMPRYCLFGDTVNTASRMESNGKRQFSSVSNLSLQRNF</sequence>
<dbReference type="SMART" id="SM00044">
    <property type="entry name" value="CYCc"/>
    <property type="match status" value="1"/>
</dbReference>
<dbReference type="STRING" id="6313.A0A0K0DDP3"/>
<evidence type="ECO:0000256" key="10">
    <source>
        <dbReference type="RuleBase" id="RU000405"/>
    </source>
</evidence>
<dbReference type="SUPFAM" id="SSF55073">
    <property type="entry name" value="Nucleotide cyclase"/>
    <property type="match status" value="1"/>
</dbReference>
<evidence type="ECO:0000313" key="13">
    <source>
        <dbReference type="WBParaSite" id="ACAC_0000887201-mRNA-1"/>
    </source>
</evidence>
<dbReference type="InterPro" id="IPR001054">
    <property type="entry name" value="A/G_cyclase"/>
</dbReference>
<comment type="catalytic activity">
    <reaction evidence="1">
        <text>GTP = 3',5'-cyclic GMP + diphosphate</text>
        <dbReference type="Rhea" id="RHEA:13665"/>
        <dbReference type="ChEBI" id="CHEBI:33019"/>
        <dbReference type="ChEBI" id="CHEBI:37565"/>
        <dbReference type="ChEBI" id="CHEBI:57746"/>
        <dbReference type="EC" id="4.6.1.2"/>
    </reaction>
</comment>
<keyword evidence="5" id="KW-1133">Transmembrane helix</keyword>
<evidence type="ECO:0000256" key="2">
    <source>
        <dbReference type="ARBA" id="ARBA00004370"/>
    </source>
</evidence>
<accession>A0A0K0DDP3</accession>
<dbReference type="PANTHER" id="PTHR11920:SF375">
    <property type="entry name" value="RECEPTOR-TYPE GUANYLATE CYCLASE GCY-13"/>
    <property type="match status" value="1"/>
</dbReference>
<evidence type="ECO:0000256" key="6">
    <source>
        <dbReference type="ARBA" id="ARBA00023136"/>
    </source>
</evidence>
<reference evidence="12" key="1">
    <citation type="submission" date="2012-09" db="EMBL/GenBank/DDBJ databases">
        <authorList>
            <person name="Martin A.A."/>
        </authorList>
    </citation>
    <scope>NUCLEOTIDE SEQUENCE</scope>
</reference>
<evidence type="ECO:0000256" key="9">
    <source>
        <dbReference type="ARBA" id="ARBA00023239"/>
    </source>
</evidence>
<evidence type="ECO:0000256" key="1">
    <source>
        <dbReference type="ARBA" id="ARBA00001436"/>
    </source>
</evidence>
<comment type="similarity">
    <text evidence="10">Belongs to the adenylyl cyclase class-4/guanylyl cyclase family.</text>
</comment>
<evidence type="ECO:0000259" key="11">
    <source>
        <dbReference type="PROSITE" id="PS50125"/>
    </source>
</evidence>
<proteinExistence type="inferred from homology"/>
<dbReference type="CDD" id="cd07302">
    <property type="entry name" value="CHD"/>
    <property type="match status" value="1"/>
</dbReference>
<dbReference type="PROSITE" id="PS00452">
    <property type="entry name" value="GUANYLATE_CYCLASE_1"/>
    <property type="match status" value="1"/>
</dbReference>
<organism evidence="12 13">
    <name type="scientific">Angiostrongylus cantonensis</name>
    <name type="common">Rat lungworm</name>
    <dbReference type="NCBI Taxonomy" id="6313"/>
    <lineage>
        <taxon>Eukaryota</taxon>
        <taxon>Metazoa</taxon>
        <taxon>Ecdysozoa</taxon>
        <taxon>Nematoda</taxon>
        <taxon>Chromadorea</taxon>
        <taxon>Rhabditida</taxon>
        <taxon>Rhabditina</taxon>
        <taxon>Rhabditomorpha</taxon>
        <taxon>Strongyloidea</taxon>
        <taxon>Metastrongylidae</taxon>
        <taxon>Angiostrongylus</taxon>
    </lineage>
</organism>
<evidence type="ECO:0000256" key="4">
    <source>
        <dbReference type="ARBA" id="ARBA00022741"/>
    </source>
</evidence>
<dbReference type="Gene3D" id="3.30.70.1230">
    <property type="entry name" value="Nucleotide cyclase"/>
    <property type="match status" value="1"/>
</dbReference>
<keyword evidence="12" id="KW-1185">Reference proteome</keyword>
<dbReference type="PANTHER" id="PTHR11920">
    <property type="entry name" value="GUANYLYL CYCLASE"/>
    <property type="match status" value="1"/>
</dbReference>
<dbReference type="Gene3D" id="6.10.250.780">
    <property type="match status" value="1"/>
</dbReference>
<reference evidence="13" key="2">
    <citation type="submission" date="2017-02" db="UniProtKB">
        <authorList>
            <consortium name="WormBaseParasite"/>
        </authorList>
    </citation>
    <scope>IDENTIFICATION</scope>
</reference>
<feature type="domain" description="Guanylate cyclase" evidence="11">
    <location>
        <begin position="64"/>
        <end position="194"/>
    </location>
</feature>
<dbReference type="Proteomes" id="UP000035642">
    <property type="component" value="Unassembled WGS sequence"/>
</dbReference>
<dbReference type="GO" id="GO:0004016">
    <property type="term" value="F:adenylate cyclase activity"/>
    <property type="evidence" value="ECO:0007669"/>
    <property type="project" value="TreeGrafter"/>
</dbReference>
<evidence type="ECO:0000313" key="12">
    <source>
        <dbReference type="Proteomes" id="UP000035642"/>
    </source>
</evidence>
<dbReference type="InterPro" id="IPR018297">
    <property type="entry name" value="A/G_cyclase_CS"/>
</dbReference>
<comment type="subcellular location">
    <subcellularLocation>
        <location evidence="2">Membrane</location>
    </subcellularLocation>
</comment>
<dbReference type="GO" id="GO:0000166">
    <property type="term" value="F:nucleotide binding"/>
    <property type="evidence" value="ECO:0007669"/>
    <property type="project" value="UniProtKB-KW"/>
</dbReference>
<dbReference type="FunFam" id="3.30.70.1230:FF:000030">
    <property type="entry name" value="Si:ch211-215j19.12"/>
    <property type="match status" value="1"/>
</dbReference>
<evidence type="ECO:0000256" key="8">
    <source>
        <dbReference type="ARBA" id="ARBA00023180"/>
    </source>
</evidence>
<dbReference type="PROSITE" id="PS50125">
    <property type="entry name" value="GUANYLATE_CYCLASE_2"/>
    <property type="match status" value="1"/>
</dbReference>